<evidence type="ECO:0000256" key="2">
    <source>
        <dbReference type="SAM" id="MobiDB-lite"/>
    </source>
</evidence>
<comment type="caution">
    <text evidence="3">The sequence shown here is derived from an EMBL/GenBank/DDBJ whole genome shotgun (WGS) entry which is preliminary data.</text>
</comment>
<keyword evidence="4" id="KW-1185">Reference proteome</keyword>
<feature type="coiled-coil region" evidence="1">
    <location>
        <begin position="471"/>
        <end position="505"/>
    </location>
</feature>
<protein>
    <submittedName>
        <fullName evidence="3">Uncharacterized protein</fullName>
    </submittedName>
</protein>
<evidence type="ECO:0000313" key="3">
    <source>
        <dbReference type="EMBL" id="CAE8595967.1"/>
    </source>
</evidence>
<feature type="compositionally biased region" description="Low complexity" evidence="2">
    <location>
        <begin position="1"/>
        <end position="15"/>
    </location>
</feature>
<evidence type="ECO:0000256" key="1">
    <source>
        <dbReference type="SAM" id="Coils"/>
    </source>
</evidence>
<organism evidence="3 4">
    <name type="scientific">Polarella glacialis</name>
    <name type="common">Dinoflagellate</name>
    <dbReference type="NCBI Taxonomy" id="89957"/>
    <lineage>
        <taxon>Eukaryota</taxon>
        <taxon>Sar</taxon>
        <taxon>Alveolata</taxon>
        <taxon>Dinophyceae</taxon>
        <taxon>Suessiales</taxon>
        <taxon>Suessiaceae</taxon>
        <taxon>Polarella</taxon>
    </lineage>
</organism>
<feature type="region of interest" description="Disordered" evidence="2">
    <location>
        <begin position="334"/>
        <end position="358"/>
    </location>
</feature>
<dbReference type="AlphaFoldDB" id="A0A813EBH0"/>
<evidence type="ECO:0000313" key="4">
    <source>
        <dbReference type="Proteomes" id="UP000654075"/>
    </source>
</evidence>
<feature type="compositionally biased region" description="Low complexity" evidence="2">
    <location>
        <begin position="213"/>
        <end position="252"/>
    </location>
</feature>
<proteinExistence type="predicted"/>
<gene>
    <name evidence="3" type="ORF">PGLA1383_LOCUS14445</name>
</gene>
<accession>A0A813EBH0</accession>
<name>A0A813EBH0_POLGL</name>
<keyword evidence="1" id="KW-0175">Coiled coil</keyword>
<dbReference type="Proteomes" id="UP000654075">
    <property type="component" value="Unassembled WGS sequence"/>
</dbReference>
<feature type="region of interest" description="Disordered" evidence="2">
    <location>
        <begin position="211"/>
        <end position="253"/>
    </location>
</feature>
<sequence>MQSQQAPSQPMQPSPSLGPATPSRHMVLTPAKTTPSASPMHTPRMLNRAVSTVGSRDASPAVQMRSMHLLVASGVKQIPTAVVVGPAAPGWSGGYVQRAFASSDSAAGRGRALSAGASTSRAAAMSAEAQPATPRVTPRLSPHCGLQTPRAFSPVSTLRWPGMVTSQAGHTGTASSGSRLEYPPHLGYRRDTATASSAPAAVTTVCYSSSLPNNNNHIRNSNNNNNHIHNNNNNNNNNNIVVSAPAGSAPSGASGGFTIWDPLKHQSRSSTIPAARADGGTAWQADLQRISRADQQDASYVESKARRRLTPSQSVLSRQVGAQQTFVARRLTPSASDFEQARRPALPTGPAVSGTPRLVTPSASVERIQSWSDLSTPAVCVATMNGNITVLDPRGRGGVNSARGVRPWLNFDSDPTMSSEMPSTAASTPPSDFQELIKQQTRSMQDDGHIDLGMGEGGGKEGTDHVLRQCMQQYHQERRFWCEEREQLRAKMAELEKELVAARLSAPERNGSGKQSKFLKSLAVLSISRWRGRGRRCHGCRRRLTEAAIALLAGLRGRKASKRRSARAKLQRSMDSGYSMASCVATGVRRFVSSKIGS</sequence>
<dbReference type="EMBL" id="CAJNNV010008250">
    <property type="protein sequence ID" value="CAE8595967.1"/>
    <property type="molecule type" value="Genomic_DNA"/>
</dbReference>
<feature type="region of interest" description="Disordered" evidence="2">
    <location>
        <begin position="1"/>
        <end position="44"/>
    </location>
</feature>
<reference evidence="3" key="1">
    <citation type="submission" date="2021-02" db="EMBL/GenBank/DDBJ databases">
        <authorList>
            <person name="Dougan E. K."/>
            <person name="Rhodes N."/>
            <person name="Thang M."/>
            <person name="Chan C."/>
        </authorList>
    </citation>
    <scope>NUCLEOTIDE SEQUENCE</scope>
</reference>